<dbReference type="AlphaFoldDB" id="A0A0V1DKI1"/>
<sequence>MMLPQNTTSAELLLGMHFDAMVVQHLLHVPEAFAVLTCTYAGFSGMQTRICSS</sequence>
<keyword evidence="2" id="KW-1185">Reference proteome</keyword>
<dbReference type="EMBL" id="JYDT01004028">
    <property type="protein sequence ID" value="KRY61940.1"/>
    <property type="molecule type" value="Genomic_DNA"/>
</dbReference>
<name>A0A0V1DKI1_TRIPS</name>
<evidence type="ECO:0000313" key="2">
    <source>
        <dbReference type="Proteomes" id="UP000054995"/>
    </source>
</evidence>
<comment type="caution">
    <text evidence="1">The sequence shown here is derived from an EMBL/GenBank/DDBJ whole genome shotgun (WGS) entry which is preliminary data.</text>
</comment>
<proteinExistence type="predicted"/>
<reference evidence="1 2" key="1">
    <citation type="submission" date="2015-01" db="EMBL/GenBank/DDBJ databases">
        <title>Evolution of Trichinella species and genotypes.</title>
        <authorList>
            <person name="Korhonen P.K."/>
            <person name="Edoardo P."/>
            <person name="Giuseppe L.R."/>
            <person name="Gasser R.B."/>
        </authorList>
    </citation>
    <scope>NUCLEOTIDE SEQUENCE [LARGE SCALE GENOMIC DNA]</scope>
    <source>
        <strain evidence="1">ISS470</strain>
    </source>
</reference>
<protein>
    <submittedName>
        <fullName evidence="1">Uncharacterized protein</fullName>
    </submittedName>
</protein>
<gene>
    <name evidence="1" type="ORF">T4D_10390</name>
</gene>
<evidence type="ECO:0000313" key="1">
    <source>
        <dbReference type="EMBL" id="KRY61940.1"/>
    </source>
</evidence>
<organism evidence="1 2">
    <name type="scientific">Trichinella pseudospiralis</name>
    <name type="common">Parasitic roundworm</name>
    <dbReference type="NCBI Taxonomy" id="6337"/>
    <lineage>
        <taxon>Eukaryota</taxon>
        <taxon>Metazoa</taxon>
        <taxon>Ecdysozoa</taxon>
        <taxon>Nematoda</taxon>
        <taxon>Enoplea</taxon>
        <taxon>Dorylaimia</taxon>
        <taxon>Trichinellida</taxon>
        <taxon>Trichinellidae</taxon>
        <taxon>Trichinella</taxon>
    </lineage>
</organism>
<accession>A0A0V1DKI1</accession>
<dbReference type="Proteomes" id="UP000054995">
    <property type="component" value="Unassembled WGS sequence"/>
</dbReference>